<dbReference type="EMBL" id="LJZX01000028">
    <property type="protein sequence ID" value="PKQ80063.1"/>
    <property type="molecule type" value="Genomic_DNA"/>
</dbReference>
<dbReference type="RefSeq" id="WP_101316760.1">
    <property type="nucleotide sequence ID" value="NZ_CAWNSS010000028.1"/>
</dbReference>
<comment type="caution">
    <text evidence="2">The sequence shown here is derived from an EMBL/GenBank/DDBJ whole genome shotgun (WGS) entry which is preliminary data.</text>
</comment>
<dbReference type="PANTHER" id="PTHR30093">
    <property type="entry name" value="GENERAL SECRETION PATHWAY PROTEIN G"/>
    <property type="match status" value="1"/>
</dbReference>
<dbReference type="AlphaFoldDB" id="A0A2N3J2T6"/>
<protein>
    <submittedName>
        <fullName evidence="2">MSHA biogenesis protein MshA</fullName>
    </submittedName>
</protein>
<proteinExistence type="predicted"/>
<name>A0A2N3J2T6_AERSO</name>
<dbReference type="PANTHER" id="PTHR30093:SF7">
    <property type="entry name" value="MSHA MAJOR PILIN SUBUNIT MSHA"/>
    <property type="match status" value="1"/>
</dbReference>
<organism evidence="2 3">
    <name type="scientific">Aeromonas sobria</name>
    <dbReference type="NCBI Taxonomy" id="646"/>
    <lineage>
        <taxon>Bacteria</taxon>
        <taxon>Pseudomonadati</taxon>
        <taxon>Pseudomonadota</taxon>
        <taxon>Gammaproteobacteria</taxon>
        <taxon>Aeromonadales</taxon>
        <taxon>Aeromonadaceae</taxon>
        <taxon>Aeromonas</taxon>
    </lineage>
</organism>
<evidence type="ECO:0000313" key="2">
    <source>
        <dbReference type="EMBL" id="PKQ80063.1"/>
    </source>
</evidence>
<sequence>MKKQAGFTLIELVIVIIILGILAVTAAPKFLNLQEDAKTAAASGVLAAVQSSSQLVYSKAALEGLETASSGAVSSSDGTTIKVIYGYPKASSDGIEQAVTIDGSWKGVSASTSTFRFAPTDAKEKSDCVLYTEATSSAPAKAQLGKLNASSVCGVTP</sequence>
<feature type="transmembrane region" description="Helical" evidence="1">
    <location>
        <begin position="7"/>
        <end position="27"/>
    </location>
</feature>
<dbReference type="NCBIfam" id="TIGR02532">
    <property type="entry name" value="IV_pilin_GFxxxE"/>
    <property type="match status" value="1"/>
</dbReference>
<evidence type="ECO:0000313" key="3">
    <source>
        <dbReference type="Proteomes" id="UP000233526"/>
    </source>
</evidence>
<dbReference type="SUPFAM" id="SSF54523">
    <property type="entry name" value="Pili subunits"/>
    <property type="match status" value="1"/>
</dbReference>
<keyword evidence="1" id="KW-1133">Transmembrane helix</keyword>
<dbReference type="PROSITE" id="PS00409">
    <property type="entry name" value="PROKAR_NTER_METHYL"/>
    <property type="match status" value="1"/>
</dbReference>
<dbReference type="InterPro" id="IPR045584">
    <property type="entry name" value="Pilin-like"/>
</dbReference>
<accession>A0A2N3J2T6</accession>
<dbReference type="InterPro" id="IPR012902">
    <property type="entry name" value="N_methyl_site"/>
</dbReference>
<evidence type="ECO:0000256" key="1">
    <source>
        <dbReference type="SAM" id="Phobius"/>
    </source>
</evidence>
<gene>
    <name evidence="2" type="ORF">AOX56_12460</name>
</gene>
<dbReference type="Gene3D" id="3.30.700.10">
    <property type="entry name" value="Glycoprotein, Type 4 Pilin"/>
    <property type="match status" value="1"/>
</dbReference>
<keyword evidence="1" id="KW-0472">Membrane</keyword>
<keyword evidence="1" id="KW-0812">Transmembrane</keyword>
<dbReference type="Pfam" id="PF07963">
    <property type="entry name" value="N_methyl"/>
    <property type="match status" value="1"/>
</dbReference>
<reference evidence="2 3" key="1">
    <citation type="journal article" date="2017" name="Front. Microbiol.">
        <title>Strong Genomic and Phenotypic Heterogeneity in the Aeromonas sobria Species Complex.</title>
        <authorList>
            <person name="Gauthier J."/>
            <person name="Vincent A.T."/>
            <person name="Charette S.J."/>
            <person name="Derome N."/>
        </authorList>
    </citation>
    <scope>NUCLEOTIDE SEQUENCE [LARGE SCALE GENOMIC DNA]</scope>
    <source>
        <strain evidence="2 3">JF2635</strain>
    </source>
</reference>
<dbReference type="Proteomes" id="UP000233526">
    <property type="component" value="Unassembled WGS sequence"/>
</dbReference>